<evidence type="ECO:0000256" key="5">
    <source>
        <dbReference type="ARBA" id="ARBA00023052"/>
    </source>
</evidence>
<keyword evidence="9" id="KW-0479">Metal-binding</keyword>
<dbReference type="InterPro" id="IPR051157">
    <property type="entry name" value="PDH/Transketolase"/>
</dbReference>
<evidence type="ECO:0000259" key="11">
    <source>
        <dbReference type="Pfam" id="PF00456"/>
    </source>
</evidence>
<keyword evidence="6 8" id="KW-0670">Pyruvate</keyword>
<dbReference type="STRING" id="158898.SAMN04488548_1341102"/>
<feature type="domain" description="Transketolase N-terminal" evidence="11">
    <location>
        <begin position="209"/>
        <end position="378"/>
    </location>
</feature>
<dbReference type="Gene3D" id="3.40.50.920">
    <property type="match status" value="1"/>
</dbReference>
<dbReference type="SUPFAM" id="SSF52922">
    <property type="entry name" value="TK C-terminal domain-like"/>
    <property type="match status" value="1"/>
</dbReference>
<dbReference type="GO" id="GO:0000287">
    <property type="term" value="F:magnesium ion binding"/>
    <property type="evidence" value="ECO:0007669"/>
    <property type="project" value="UniProtKB-ARBA"/>
</dbReference>
<dbReference type="InterPro" id="IPR035807">
    <property type="entry name" value="PDC_E1_N"/>
</dbReference>
<comment type="function">
    <text evidence="8">Component of the pyruvate dehydrogenase (PDH) complex, that catalyzes the overall conversion of pyruvate to acetyl-CoA and CO(2).</text>
</comment>
<dbReference type="CDD" id="cd02017">
    <property type="entry name" value="TPP_E1_EcPDC_like"/>
    <property type="match status" value="1"/>
</dbReference>
<evidence type="ECO:0000256" key="10">
    <source>
        <dbReference type="SAM" id="MobiDB-lite"/>
    </source>
</evidence>
<feature type="binding site" evidence="9">
    <location>
        <position position="307"/>
    </location>
    <ligand>
        <name>Mg(2+)</name>
        <dbReference type="ChEBI" id="CHEBI:18420"/>
    </ligand>
</feature>
<dbReference type="GO" id="GO:0004739">
    <property type="term" value="F:pyruvate dehydrogenase (acetyl-transferring) activity"/>
    <property type="evidence" value="ECO:0007669"/>
    <property type="project" value="UniProtKB-EC"/>
</dbReference>
<protein>
    <recommendedName>
        <fullName evidence="3 8">Pyruvate dehydrogenase E1 component</fullName>
        <ecNumber evidence="2 8">1.2.4.1</ecNumber>
    </recommendedName>
</protein>
<dbReference type="PANTHER" id="PTHR43825">
    <property type="entry name" value="PYRUVATE DEHYDROGENASE E1 COMPONENT"/>
    <property type="match status" value="1"/>
</dbReference>
<keyword evidence="9" id="KW-0460">Magnesium</keyword>
<comment type="cofactor">
    <cofactor evidence="1 8">
        <name>thiamine diphosphate</name>
        <dbReference type="ChEBI" id="CHEBI:58937"/>
    </cofactor>
</comment>
<sequence length="976" mass="107727">MSGDAAQHRSAVSYAMQPDHHPESGLSEGVGITVTDQMDQATQDTIPSEHGSDPSSNGRTAGRSGHRVRVIREGVASYLPDIDPDETTEWLDSFDALLDSAGPGRARYLMLRLLERAGEKRVSIPALTSTDYVNTIPTEAEPWFPGDEEFERRFRQMIRWNAAIMVHRAQRPGVGVGGHISTYASSASLYEVGFNHFFRGKNHSGGGDHIFIQGHASPGIYARAYLEGRIDETRMDGFRQEHSHAGEGGGLPSYPHPRLMPDFWEFPTVSMGLGPMNAIYQARFNHYLHDRGIKDTSDQHVWAFLGDGEMDEPESRGFASFAATEGLDNLTFVVNCNLQRLDGPVRGNGKIIQELESFFRGAGWNVIKVIWGREWDALLHADRDGALVNLMNTTPDGDFQTYKANDGAFVREHFFNRDPRTKELVKDLSDAEIWNLKRGGHDYRKIHAAYASAMTHKGQPTVILAHTIKGYTLGKHFEGRNATHQMKKLTLDDLKAFRDSTRIPISDEQLEKDPYLPPYYHPGEDSPELQYMLDRRKTLGGFLPSRRTKSKVLKADTSSALKATAKGSGKQQVATTMALVRVFKDLLRDKEVGKRIVPIIPDEARTFGMDSWFPTLKIYNRNGQLYTSVDAELMLAYKESSEGQILHEGINEAGSAASFAAVGTSYATHDEPMIPLYIFYSMFGFQRTGDSFWAAADQMARGFVIGATAGRTTLTGEGLQHADGHSPLLASTNPAVVAYDPAFAYELGHIVDDGLKRMYGEEPENVFYYITVYNEPISQPPKPEGLDTTGIVKGGYLFHKAPENKEYPANILVSGVTMPDALRASELLAEEWNVGANVYSVTSWSELARDGIRADREALRDPGSEPAPAYLTELLADAAGPFVGVSDYMRGVQEQIRAYLPGTYLTLGTDGFGFSDTRPAARRFFNVDAESIVVAVLVALARDGHIDMSVAKQAADKYKIDDVAAAPEQTSDPGVA</sequence>
<dbReference type="InterPro" id="IPR005474">
    <property type="entry name" value="Transketolase_N"/>
</dbReference>
<keyword evidence="5 8" id="KW-0786">Thiamine pyrophosphate</keyword>
<evidence type="ECO:0000259" key="13">
    <source>
        <dbReference type="Pfam" id="PF22613"/>
    </source>
</evidence>
<evidence type="ECO:0000256" key="7">
    <source>
        <dbReference type="ARBA" id="ARBA00051231"/>
    </source>
</evidence>
<feature type="domain" description="Transketolase-like C-terminal" evidence="13">
    <location>
        <begin position="794"/>
        <end position="928"/>
    </location>
</feature>
<evidence type="ECO:0000313" key="15">
    <source>
        <dbReference type="Proteomes" id="UP000183180"/>
    </source>
</evidence>
<evidence type="ECO:0000256" key="2">
    <source>
        <dbReference type="ARBA" id="ARBA00012281"/>
    </source>
</evidence>
<feature type="binding site" evidence="9">
    <location>
        <position position="337"/>
    </location>
    <ligand>
        <name>Mg(2+)</name>
        <dbReference type="ChEBI" id="CHEBI:18420"/>
    </ligand>
</feature>
<dbReference type="Pfam" id="PF00456">
    <property type="entry name" value="Transketolase_N"/>
    <property type="match status" value="1"/>
</dbReference>
<keyword evidence="4 8" id="KW-0560">Oxidoreductase</keyword>
<dbReference type="InterPro" id="IPR009014">
    <property type="entry name" value="Transketo_C/PFOR_II"/>
</dbReference>
<organism evidence="14 15">
    <name type="scientific">Gordonia westfalica</name>
    <dbReference type="NCBI Taxonomy" id="158898"/>
    <lineage>
        <taxon>Bacteria</taxon>
        <taxon>Bacillati</taxon>
        <taxon>Actinomycetota</taxon>
        <taxon>Actinomycetes</taxon>
        <taxon>Mycobacteriales</taxon>
        <taxon>Gordoniaceae</taxon>
        <taxon>Gordonia</taxon>
    </lineage>
</organism>
<evidence type="ECO:0000256" key="1">
    <source>
        <dbReference type="ARBA" id="ARBA00001964"/>
    </source>
</evidence>
<evidence type="ECO:0000259" key="12">
    <source>
        <dbReference type="Pfam" id="PF17831"/>
    </source>
</evidence>
<comment type="catalytic activity">
    <reaction evidence="7 8">
        <text>N(6)-[(R)-lipoyl]-L-lysyl-[protein] + pyruvate + H(+) = N(6)-[(R)-S(8)-acetyldihydrolipoyl]-L-lysyl-[protein] + CO2</text>
        <dbReference type="Rhea" id="RHEA:19189"/>
        <dbReference type="Rhea" id="RHEA-COMP:10474"/>
        <dbReference type="Rhea" id="RHEA-COMP:10478"/>
        <dbReference type="ChEBI" id="CHEBI:15361"/>
        <dbReference type="ChEBI" id="CHEBI:15378"/>
        <dbReference type="ChEBI" id="CHEBI:16526"/>
        <dbReference type="ChEBI" id="CHEBI:83099"/>
        <dbReference type="ChEBI" id="CHEBI:83111"/>
        <dbReference type="EC" id="1.2.4.1"/>
    </reaction>
</comment>
<feature type="domain" description="Pyruvate dehydrogenase E1 component middle" evidence="12">
    <location>
        <begin position="563"/>
        <end position="778"/>
    </location>
</feature>
<feature type="binding site" evidence="9">
    <location>
        <position position="339"/>
    </location>
    <ligand>
        <name>Mg(2+)</name>
        <dbReference type="ChEBI" id="CHEBI:18420"/>
    </ligand>
</feature>
<name>A0A1H2IF92_9ACTN</name>
<comment type="cofactor">
    <cofactor evidence="9">
        <name>Mg(2+)</name>
        <dbReference type="ChEBI" id="CHEBI:18420"/>
    </cofactor>
</comment>
<feature type="region of interest" description="Disordered" evidence="10">
    <location>
        <begin position="1"/>
        <end position="29"/>
    </location>
</feature>
<evidence type="ECO:0000256" key="3">
    <source>
        <dbReference type="ARBA" id="ARBA00017172"/>
    </source>
</evidence>
<feature type="region of interest" description="Disordered" evidence="10">
    <location>
        <begin position="42"/>
        <end position="67"/>
    </location>
</feature>
<dbReference type="InterPro" id="IPR055152">
    <property type="entry name" value="Transketolase-like_C_2"/>
</dbReference>
<gene>
    <name evidence="14" type="ORF">SAMN04488548_1341102</name>
</gene>
<evidence type="ECO:0000256" key="9">
    <source>
        <dbReference type="PIRSR" id="PIRSR000156-1"/>
    </source>
</evidence>
<dbReference type="EMBL" id="FNLM01000034">
    <property type="protein sequence ID" value="SDU42764.1"/>
    <property type="molecule type" value="Genomic_DNA"/>
</dbReference>
<evidence type="ECO:0000256" key="6">
    <source>
        <dbReference type="ARBA" id="ARBA00023317"/>
    </source>
</evidence>
<dbReference type="InterPro" id="IPR029061">
    <property type="entry name" value="THDP-binding"/>
</dbReference>
<dbReference type="Pfam" id="PF17831">
    <property type="entry name" value="PDH_E1_M"/>
    <property type="match status" value="1"/>
</dbReference>
<evidence type="ECO:0000313" key="14">
    <source>
        <dbReference type="EMBL" id="SDU42764.1"/>
    </source>
</evidence>
<evidence type="ECO:0000256" key="4">
    <source>
        <dbReference type="ARBA" id="ARBA00023002"/>
    </source>
</evidence>
<evidence type="ECO:0000256" key="8">
    <source>
        <dbReference type="PIRNR" id="PIRNR000156"/>
    </source>
</evidence>
<reference evidence="14 15" key="1">
    <citation type="submission" date="2016-10" db="EMBL/GenBank/DDBJ databases">
        <authorList>
            <person name="de Groot N.N."/>
        </authorList>
    </citation>
    <scope>NUCLEOTIDE SEQUENCE [LARGE SCALE GENOMIC DNA]</scope>
    <source>
        <strain evidence="14 15">DSM 44215</strain>
    </source>
</reference>
<dbReference type="SUPFAM" id="SSF52518">
    <property type="entry name" value="Thiamin diphosphate-binding fold (THDP-binding)"/>
    <property type="match status" value="2"/>
</dbReference>
<dbReference type="NCBIfam" id="TIGR00759">
    <property type="entry name" value="aceE"/>
    <property type="match status" value="1"/>
</dbReference>
<dbReference type="FunFam" id="3.40.50.970:FF:000011">
    <property type="entry name" value="Pyruvate dehydrogenase E1 component"/>
    <property type="match status" value="1"/>
</dbReference>
<dbReference type="PIRSF" id="PIRSF000156">
    <property type="entry name" value="Pyruvate_dh_E1"/>
    <property type="match status" value="1"/>
</dbReference>
<dbReference type="InterPro" id="IPR004660">
    <property type="entry name" value="PDH_E1"/>
</dbReference>
<dbReference type="PANTHER" id="PTHR43825:SF3">
    <property type="entry name" value="PYRUVATE DEHYDROGENASE E1 COMPONENT"/>
    <property type="match status" value="1"/>
</dbReference>
<dbReference type="Pfam" id="PF22613">
    <property type="entry name" value="Transketolase_C_1"/>
    <property type="match status" value="1"/>
</dbReference>
<accession>A0A1H2IF92</accession>
<proteinExistence type="predicted"/>
<dbReference type="Proteomes" id="UP000183180">
    <property type="component" value="Unassembled WGS sequence"/>
</dbReference>
<dbReference type="InterPro" id="IPR041621">
    <property type="entry name" value="PDH_E1_M"/>
</dbReference>
<dbReference type="EC" id="1.2.4.1" evidence="2 8"/>
<dbReference type="Gene3D" id="3.40.50.970">
    <property type="match status" value="2"/>
</dbReference>
<dbReference type="AlphaFoldDB" id="A0A1H2IF92"/>